<evidence type="ECO:0000256" key="1">
    <source>
        <dbReference type="SAM" id="SignalP"/>
    </source>
</evidence>
<comment type="caution">
    <text evidence="2">The sequence shown here is derived from an EMBL/GenBank/DDBJ whole genome shotgun (WGS) entry which is preliminary data.</text>
</comment>
<keyword evidence="1" id="KW-0732">Signal</keyword>
<evidence type="ECO:0000313" key="2">
    <source>
        <dbReference type="EMBL" id="GID98728.1"/>
    </source>
</evidence>
<name>A0ABQ3YMC3_9ACTN</name>
<dbReference type="EMBL" id="BOML01000002">
    <property type="protein sequence ID" value="GID98728.1"/>
    <property type="molecule type" value="Genomic_DNA"/>
</dbReference>
<keyword evidence="3" id="KW-1185">Reference proteome</keyword>
<feature type="chain" id="PRO_5045709262" evidence="1">
    <location>
        <begin position="26"/>
        <end position="63"/>
    </location>
</feature>
<proteinExistence type="predicted"/>
<evidence type="ECO:0000313" key="3">
    <source>
        <dbReference type="Proteomes" id="UP000637628"/>
    </source>
</evidence>
<gene>
    <name evidence="2" type="ORF">Adu01nite_00790</name>
</gene>
<sequence length="63" mass="6372">MASARIRRAVSAAALAIGNAIASNASGVDIALVSLTSLPFPPIPVRVARTAVTNTDNLRISAT</sequence>
<reference evidence="2 3" key="1">
    <citation type="submission" date="2021-01" db="EMBL/GenBank/DDBJ databases">
        <title>Whole genome shotgun sequence of Actinoplanes durhamensis NBRC 14914.</title>
        <authorList>
            <person name="Komaki H."/>
            <person name="Tamura T."/>
        </authorList>
    </citation>
    <scope>NUCLEOTIDE SEQUENCE [LARGE SCALE GENOMIC DNA]</scope>
    <source>
        <strain evidence="2 3">NBRC 14914</strain>
    </source>
</reference>
<protein>
    <submittedName>
        <fullName evidence="2">Uncharacterized protein</fullName>
    </submittedName>
</protein>
<feature type="signal peptide" evidence="1">
    <location>
        <begin position="1"/>
        <end position="25"/>
    </location>
</feature>
<dbReference type="Proteomes" id="UP000637628">
    <property type="component" value="Unassembled WGS sequence"/>
</dbReference>
<accession>A0ABQ3YMC3</accession>
<organism evidence="2 3">
    <name type="scientific">Paractinoplanes durhamensis</name>
    <dbReference type="NCBI Taxonomy" id="113563"/>
    <lineage>
        <taxon>Bacteria</taxon>
        <taxon>Bacillati</taxon>
        <taxon>Actinomycetota</taxon>
        <taxon>Actinomycetes</taxon>
        <taxon>Micromonosporales</taxon>
        <taxon>Micromonosporaceae</taxon>
        <taxon>Paractinoplanes</taxon>
    </lineage>
</organism>